<dbReference type="PIRSF" id="PIRSF001084">
    <property type="entry name" value="B-galactosidase"/>
    <property type="match status" value="1"/>
</dbReference>
<dbReference type="SUPFAM" id="SSF51445">
    <property type="entry name" value="(Trans)glycosidases"/>
    <property type="match status" value="1"/>
</dbReference>
<evidence type="ECO:0000256" key="7">
    <source>
        <dbReference type="ARBA" id="ARBA00023295"/>
    </source>
</evidence>
<dbReference type="Pfam" id="PF02449">
    <property type="entry name" value="Glyco_hydro_42"/>
    <property type="match status" value="1"/>
</dbReference>
<dbReference type="GO" id="GO:0046872">
    <property type="term" value="F:metal ion binding"/>
    <property type="evidence" value="ECO:0007669"/>
    <property type="project" value="UniProtKB-KW"/>
</dbReference>
<dbReference type="PANTHER" id="PTHR36447">
    <property type="entry name" value="BETA-GALACTOSIDASE GANA"/>
    <property type="match status" value="1"/>
</dbReference>
<evidence type="ECO:0000256" key="8">
    <source>
        <dbReference type="PIRNR" id="PIRNR001084"/>
    </source>
</evidence>
<keyword evidence="7 8" id="KW-0326">Glycosidase</keyword>
<dbReference type="InterPro" id="IPR013529">
    <property type="entry name" value="Glyco_hydro_42_N"/>
</dbReference>
<name>A0A7H0SLP7_9CORY</name>
<reference evidence="9 10" key="1">
    <citation type="submission" date="2019-12" db="EMBL/GenBank/DDBJ databases">
        <title>Corynebacterium sp. nov., isolated from feces of the Anser Albifrons in China.</title>
        <authorList>
            <person name="Liu Q."/>
        </authorList>
    </citation>
    <scope>NUCLEOTIDE SEQUENCE [LARGE SCALE GENOMIC DNA]</scope>
    <source>
        <strain evidence="9 10">4H37-19</strain>
    </source>
</reference>
<dbReference type="SUPFAM" id="SSF52317">
    <property type="entry name" value="Class I glutamine amidotransferase-like"/>
    <property type="match status" value="1"/>
</dbReference>
<evidence type="ECO:0000313" key="9">
    <source>
        <dbReference type="EMBL" id="QNQ89472.1"/>
    </source>
</evidence>
<evidence type="ECO:0000256" key="3">
    <source>
        <dbReference type="ARBA" id="ARBA00012756"/>
    </source>
</evidence>
<dbReference type="Proteomes" id="UP000516320">
    <property type="component" value="Chromosome"/>
</dbReference>
<keyword evidence="4" id="KW-0479">Metal-binding</keyword>
<keyword evidence="5 8" id="KW-0378">Hydrolase</keyword>
<sequence length="651" mass="74063">MLRGVDYYPEHWPEELLDEDLDRICRMGANTIRIGEFAWHLMEPTEGEYHFDFFDRVIEAAKKRGLTIIFGTPTATPPAWLAHNYNIASVSINGQQRSFGGRHTASLSSPDYLKAAKKIVRNLAQHYARESAIIAWQIDNELGHEGADVCWSHHSKKAFQHWLEQRYNSIEELNQRWGTIFWSQTYNNFQEIPLPAPTITTHNPTLRLEWARFCSWRIEEFCRLQTQWIKDYIPNAICMHDFPGGGLYKTVDYSRTAKHIDKVGYNNYPVWGGQMTPIPPHKIAFDLDYIRGLKKSSFWITEAIMGAQGHDITGYLPRPGQAAMWSVQALARGADGLSYFRYRGATKGAEQFCYGIINPDNIEGRRFLEVRDVFSFFKKNEKVFSEKISAPVAIIADFDSRMAFQIQQQAKHLDVVQEMMKWHRECHSRNIMTDVIASDADFSGYQLIIVPHHIIYSPTVCHRLQRAAQAGAHVLVTCRSLVKDQDNNLVFAQSLPLHSQDWLGIRVEETESVAETNAFCLRTPVGNNSLTNLLLPSPVSAGVLRDMLSVEPGTQVLYEYDDPFFPEYAAFTHRPLGKGATWYLGTIPGPQLRSVIIDTLLNSIGFTGIDSPDGVEIIKRGTHQVIINHCPVTQEVLGISIPPYGFQIMEE</sequence>
<dbReference type="CDD" id="cd03143">
    <property type="entry name" value="A4_beta-galactosidase_middle_domain"/>
    <property type="match status" value="1"/>
</dbReference>
<dbReference type="EMBL" id="CP046884">
    <property type="protein sequence ID" value="QNQ89472.1"/>
    <property type="molecule type" value="Genomic_DNA"/>
</dbReference>
<keyword evidence="6" id="KW-0862">Zinc</keyword>
<dbReference type="Gene3D" id="3.40.50.880">
    <property type="match status" value="1"/>
</dbReference>
<dbReference type="GO" id="GO:0004565">
    <property type="term" value="F:beta-galactosidase activity"/>
    <property type="evidence" value="ECO:0007669"/>
    <property type="project" value="UniProtKB-EC"/>
</dbReference>
<gene>
    <name evidence="9" type="ORF">GP475_01635</name>
</gene>
<organism evidence="9 10">
    <name type="scientific">Corynebacterium poyangense</name>
    <dbReference type="NCBI Taxonomy" id="2684405"/>
    <lineage>
        <taxon>Bacteria</taxon>
        <taxon>Bacillati</taxon>
        <taxon>Actinomycetota</taxon>
        <taxon>Actinomycetes</taxon>
        <taxon>Mycobacteriales</taxon>
        <taxon>Corynebacteriaceae</taxon>
        <taxon>Corynebacterium</taxon>
    </lineage>
</organism>
<dbReference type="Pfam" id="PF08532">
    <property type="entry name" value="Glyco_hydro_42M"/>
    <property type="match status" value="1"/>
</dbReference>
<dbReference type="GO" id="GO:0005975">
    <property type="term" value="P:carbohydrate metabolic process"/>
    <property type="evidence" value="ECO:0007669"/>
    <property type="project" value="InterPro"/>
</dbReference>
<dbReference type="EC" id="3.2.1.23" evidence="3 8"/>
<dbReference type="InterPro" id="IPR017853">
    <property type="entry name" value="GH"/>
</dbReference>
<dbReference type="Gene3D" id="3.20.20.80">
    <property type="entry name" value="Glycosidases"/>
    <property type="match status" value="1"/>
</dbReference>
<dbReference type="InterPro" id="IPR029062">
    <property type="entry name" value="Class_I_gatase-like"/>
</dbReference>
<evidence type="ECO:0000256" key="1">
    <source>
        <dbReference type="ARBA" id="ARBA00001412"/>
    </source>
</evidence>
<evidence type="ECO:0000256" key="4">
    <source>
        <dbReference type="ARBA" id="ARBA00022723"/>
    </source>
</evidence>
<evidence type="ECO:0000256" key="6">
    <source>
        <dbReference type="ARBA" id="ARBA00022833"/>
    </source>
</evidence>
<dbReference type="InterPro" id="IPR003476">
    <property type="entry name" value="Glyco_hydro_42"/>
</dbReference>
<comment type="catalytic activity">
    <reaction evidence="1 8">
        <text>Hydrolysis of terminal non-reducing beta-D-galactose residues in beta-D-galactosides.</text>
        <dbReference type="EC" id="3.2.1.23"/>
    </reaction>
</comment>
<dbReference type="GO" id="GO:0009341">
    <property type="term" value="C:beta-galactosidase complex"/>
    <property type="evidence" value="ECO:0007669"/>
    <property type="project" value="InterPro"/>
</dbReference>
<dbReference type="AlphaFoldDB" id="A0A7H0SLP7"/>
<keyword evidence="10" id="KW-1185">Reference proteome</keyword>
<dbReference type="KEGG" id="cpoy:GP475_01635"/>
<dbReference type="PANTHER" id="PTHR36447:SF2">
    <property type="entry name" value="BETA-GALACTOSIDASE YESZ"/>
    <property type="match status" value="1"/>
</dbReference>
<comment type="similarity">
    <text evidence="2 8">Belongs to the glycosyl hydrolase 42 family.</text>
</comment>
<proteinExistence type="inferred from homology"/>
<accession>A0A7H0SLP7</accession>
<evidence type="ECO:0000313" key="10">
    <source>
        <dbReference type="Proteomes" id="UP000516320"/>
    </source>
</evidence>
<protein>
    <recommendedName>
        <fullName evidence="3 8">Beta-galactosidase</fullName>
        <shortName evidence="8">Beta-gal</shortName>
        <ecNumber evidence="3 8">3.2.1.23</ecNumber>
    </recommendedName>
</protein>
<dbReference type="InterPro" id="IPR013738">
    <property type="entry name" value="Beta_galactosidase_Trimer"/>
</dbReference>
<evidence type="ECO:0000256" key="5">
    <source>
        <dbReference type="ARBA" id="ARBA00022801"/>
    </source>
</evidence>
<dbReference type="RefSeq" id="WP_187974927.1">
    <property type="nucleotide sequence ID" value="NZ_CP046884.1"/>
</dbReference>
<evidence type="ECO:0000256" key="2">
    <source>
        <dbReference type="ARBA" id="ARBA00005940"/>
    </source>
</evidence>